<dbReference type="EMBL" id="CP031546">
    <property type="protein sequence ID" value="AXO07941.1"/>
    <property type="molecule type" value="Genomic_DNA"/>
</dbReference>
<dbReference type="Proteomes" id="UP000256244">
    <property type="component" value="Chromosome"/>
</dbReference>
<accession>A0A346GKZ5</accession>
<protein>
    <submittedName>
        <fullName evidence="1">Uncharacterized protein</fullName>
    </submittedName>
</protein>
<evidence type="ECO:0000313" key="1">
    <source>
        <dbReference type="EMBL" id="AXO07941.1"/>
    </source>
</evidence>
<evidence type="ECO:0000313" key="2">
    <source>
        <dbReference type="Proteomes" id="UP000256244"/>
    </source>
</evidence>
<gene>
    <name evidence="1" type="ORF">DS732_17120</name>
</gene>
<dbReference type="AlphaFoldDB" id="A0A346GKZ5"/>
<proteinExistence type="predicted"/>
<sequence length="59" mass="6650">MEYSGGCGLDVLITENKQAVMCHGLFIELIADIKKPTVMVGFFWDFWSHESIKNTPITS</sequence>
<name>A0A346GKZ5_ECOLX</name>
<organism evidence="1 2">
    <name type="scientific">Escherichia coli</name>
    <dbReference type="NCBI Taxonomy" id="562"/>
    <lineage>
        <taxon>Bacteria</taxon>
        <taxon>Pseudomonadati</taxon>
        <taxon>Pseudomonadota</taxon>
        <taxon>Gammaproteobacteria</taxon>
        <taxon>Enterobacterales</taxon>
        <taxon>Enterobacteriaceae</taxon>
        <taxon>Escherichia</taxon>
    </lineage>
</organism>
<reference evidence="1 2" key="1">
    <citation type="submission" date="2018-08" db="EMBL/GenBank/DDBJ databases">
        <title>Complete genome sequencing and genomic characterization of five Escherichia coli strains co-producing MCR-1 and ESBLs from different origins in China.</title>
        <authorList>
            <person name="Bai L."/>
        </authorList>
    </citation>
    <scope>NUCLEOTIDE SEQUENCE [LARGE SCALE GENOMIC DNA]</scope>
    <source>
        <strain evidence="2">cq9</strain>
    </source>
</reference>